<keyword evidence="1" id="KW-0175">Coiled coil</keyword>
<dbReference type="GO" id="GO:0005802">
    <property type="term" value="C:trans-Golgi network"/>
    <property type="evidence" value="ECO:0007669"/>
    <property type="project" value="TreeGrafter"/>
</dbReference>
<dbReference type="GO" id="GO:0001881">
    <property type="term" value="P:receptor recycling"/>
    <property type="evidence" value="ECO:0007669"/>
    <property type="project" value="TreeGrafter"/>
</dbReference>
<dbReference type="PANTHER" id="PTHR22902">
    <property type="entry name" value="SESQUIPEDALIAN"/>
    <property type="match status" value="1"/>
</dbReference>
<dbReference type="GO" id="GO:0005769">
    <property type="term" value="C:early endosome"/>
    <property type="evidence" value="ECO:0007669"/>
    <property type="project" value="TreeGrafter"/>
</dbReference>
<gene>
    <name evidence="4" type="primary">def6_2</name>
    <name evidence="4" type="ORF">g.68989</name>
</gene>
<dbReference type="SMART" id="SM00233">
    <property type="entry name" value="PH"/>
    <property type="match status" value="1"/>
</dbReference>
<sequence>VRIRPRGARTFLAPTPPRSSCSISPRSHCQALISLSFSLPMATNGSHTKLEDTESSLEKIKRQLTSGSGRNLLQGPLLKRSETLRKWNERWVILDPTTGKMEYKTKRNETGIKGTIAFDSTSTITLSPVNFHGLSKYNGCCFYIGTPQKKEYFLCAETPGAASAWVSTLHATQLVLKAHAEAVNSLSGNSSAKLGTVATVVAAANATAAEASKQIEAAMKISMRAALDKLTNKPSEGQLDDLTIMKETLRVKDEELQQLARELRARDSTIKEIADKLTDTAEAAEAAASAAHAMDEERRVACAEIERLTVDSEKQLESSMLKLRESEDKVTALTRERETLLKQRDSALQEAQLWRSELAKAREHVVILEAAVLRAEERVRVAEAEADAKLRVAAEKELTATKEKEELLAYVNMLQSQIRRQEGNTKQVVEEKSESCSGADRTFPLTRHVDLSEDNVDKACLSDSRSIPDSRENVVQLAVDGVDIRSIGDAEWSDFQSTDARIDDVKEIPTEAEGSSLDISVVTPPVDGHQHGGASFQP</sequence>
<feature type="region of interest" description="Disordered" evidence="2">
    <location>
        <begin position="508"/>
        <end position="538"/>
    </location>
</feature>
<proteinExistence type="predicted"/>
<evidence type="ECO:0000256" key="1">
    <source>
        <dbReference type="SAM" id="Coils"/>
    </source>
</evidence>
<dbReference type="PANTHER" id="PTHR22902:SF49">
    <property type="entry name" value="OS03G0666200 PROTEIN"/>
    <property type="match status" value="1"/>
</dbReference>
<protein>
    <submittedName>
        <fullName evidence="4">Differentially expressed in FDCP 6</fullName>
    </submittedName>
</protein>
<feature type="non-terminal residue" evidence="4">
    <location>
        <position position="1"/>
    </location>
</feature>
<name>A0A1D1Y7T6_9ARAE</name>
<dbReference type="Pfam" id="PF00169">
    <property type="entry name" value="PH"/>
    <property type="match status" value="1"/>
</dbReference>
<dbReference type="FunFam" id="2.30.29.30:FF:000234">
    <property type="entry name" value="Pleckstrin homology (PH) domain-containing protein"/>
    <property type="match status" value="1"/>
</dbReference>
<feature type="coiled-coil region" evidence="1">
    <location>
        <begin position="316"/>
        <end position="385"/>
    </location>
</feature>
<dbReference type="EMBL" id="GDJX01017241">
    <property type="protein sequence ID" value="JAT50695.1"/>
    <property type="molecule type" value="Transcribed_RNA"/>
</dbReference>
<dbReference type="InterPro" id="IPR011993">
    <property type="entry name" value="PH-like_dom_sf"/>
</dbReference>
<evidence type="ECO:0000313" key="4">
    <source>
        <dbReference type="EMBL" id="JAT50695.1"/>
    </source>
</evidence>
<dbReference type="GO" id="GO:0055037">
    <property type="term" value="C:recycling endosome"/>
    <property type="evidence" value="ECO:0007669"/>
    <property type="project" value="TreeGrafter"/>
</dbReference>
<accession>A0A1D1Y7T6</accession>
<evidence type="ECO:0000259" key="3">
    <source>
        <dbReference type="PROSITE" id="PS50003"/>
    </source>
</evidence>
<dbReference type="CDD" id="cd00821">
    <property type="entry name" value="PH"/>
    <property type="match status" value="1"/>
</dbReference>
<dbReference type="InterPro" id="IPR045188">
    <property type="entry name" value="Boi1/Boi2-like"/>
</dbReference>
<dbReference type="Gene3D" id="2.30.29.30">
    <property type="entry name" value="Pleckstrin-homology domain (PH domain)/Phosphotyrosine-binding domain (PTB)"/>
    <property type="match status" value="1"/>
</dbReference>
<reference evidence="4" key="1">
    <citation type="submission" date="2015-07" db="EMBL/GenBank/DDBJ databases">
        <title>Transcriptome Assembly of Anthurium amnicola.</title>
        <authorList>
            <person name="Suzuki J."/>
        </authorList>
    </citation>
    <scope>NUCLEOTIDE SEQUENCE</scope>
</reference>
<organism evidence="4">
    <name type="scientific">Anthurium amnicola</name>
    <dbReference type="NCBI Taxonomy" id="1678845"/>
    <lineage>
        <taxon>Eukaryota</taxon>
        <taxon>Viridiplantae</taxon>
        <taxon>Streptophyta</taxon>
        <taxon>Embryophyta</taxon>
        <taxon>Tracheophyta</taxon>
        <taxon>Spermatophyta</taxon>
        <taxon>Magnoliopsida</taxon>
        <taxon>Liliopsida</taxon>
        <taxon>Araceae</taxon>
        <taxon>Pothoideae</taxon>
        <taxon>Potheae</taxon>
        <taxon>Anthurium</taxon>
    </lineage>
</organism>
<dbReference type="GO" id="GO:0042147">
    <property type="term" value="P:retrograde transport, endosome to Golgi"/>
    <property type="evidence" value="ECO:0007669"/>
    <property type="project" value="TreeGrafter"/>
</dbReference>
<dbReference type="PROSITE" id="PS50003">
    <property type="entry name" value="PH_DOMAIN"/>
    <property type="match status" value="1"/>
</dbReference>
<dbReference type="InterPro" id="IPR001849">
    <property type="entry name" value="PH_domain"/>
</dbReference>
<dbReference type="GO" id="GO:0007032">
    <property type="term" value="P:endosome organization"/>
    <property type="evidence" value="ECO:0007669"/>
    <property type="project" value="TreeGrafter"/>
</dbReference>
<evidence type="ECO:0000256" key="2">
    <source>
        <dbReference type="SAM" id="MobiDB-lite"/>
    </source>
</evidence>
<dbReference type="AlphaFoldDB" id="A0A1D1Y7T6"/>
<feature type="domain" description="PH" evidence="3">
    <location>
        <begin position="70"/>
        <end position="174"/>
    </location>
</feature>
<dbReference type="SUPFAM" id="SSF50729">
    <property type="entry name" value="PH domain-like"/>
    <property type="match status" value="1"/>
</dbReference>
<dbReference type="GO" id="GO:0005829">
    <property type="term" value="C:cytosol"/>
    <property type="evidence" value="ECO:0007669"/>
    <property type="project" value="GOC"/>
</dbReference>